<dbReference type="InterPro" id="IPR011042">
    <property type="entry name" value="6-blade_b-propeller_TolB-like"/>
</dbReference>
<comment type="function">
    <text evidence="5">Part of the Tol-Pal system, which plays a role in outer membrane invagination during cell division and is important for maintaining outer membrane integrity.</text>
</comment>
<dbReference type="InterPro" id="IPR011659">
    <property type="entry name" value="WD40"/>
</dbReference>
<dbReference type="AlphaFoldDB" id="A0A165FVK7"/>
<feature type="domain" description="TolB N-terminal" evidence="6">
    <location>
        <begin position="30"/>
        <end position="132"/>
    </location>
</feature>
<dbReference type="STRING" id="1452487.AVW16_06565"/>
<accession>A0A165FVK7</accession>
<dbReference type="Pfam" id="PF07676">
    <property type="entry name" value="PD40"/>
    <property type="match status" value="5"/>
</dbReference>
<comment type="similarity">
    <text evidence="2 5">Belongs to the TolB family.</text>
</comment>
<proteinExistence type="inferred from homology"/>
<dbReference type="InterPro" id="IPR007195">
    <property type="entry name" value="TolB_N"/>
</dbReference>
<reference evidence="8" key="1">
    <citation type="submission" date="2016-01" db="EMBL/GenBank/DDBJ databases">
        <title>Draft genome of Chromobacterium sp. F49.</title>
        <authorList>
            <person name="Hong K.W."/>
        </authorList>
    </citation>
    <scope>NUCLEOTIDE SEQUENCE [LARGE SCALE GENOMIC DNA]</scope>
    <source>
        <strain evidence="8">CN10</strain>
    </source>
</reference>
<evidence type="ECO:0000256" key="3">
    <source>
        <dbReference type="ARBA" id="ARBA00022729"/>
    </source>
</evidence>
<name>A0A165FVK7_9NEIS</name>
<evidence type="ECO:0000313" key="8">
    <source>
        <dbReference type="Proteomes" id="UP000076625"/>
    </source>
</evidence>
<keyword evidence="8" id="KW-1185">Reference proteome</keyword>
<dbReference type="PANTHER" id="PTHR36842:SF1">
    <property type="entry name" value="PROTEIN TOLB"/>
    <property type="match status" value="1"/>
</dbReference>
<dbReference type="OrthoDB" id="9802240at2"/>
<protein>
    <recommendedName>
        <fullName evidence="5">Tol-Pal system protein TolB</fullName>
    </recommendedName>
</protein>
<dbReference type="PANTHER" id="PTHR36842">
    <property type="entry name" value="PROTEIN TOLB HOMOLOG"/>
    <property type="match status" value="1"/>
</dbReference>
<evidence type="ECO:0000256" key="4">
    <source>
        <dbReference type="ARBA" id="ARBA00022764"/>
    </source>
</evidence>
<dbReference type="HAMAP" id="MF_00671">
    <property type="entry name" value="TolB"/>
    <property type="match status" value="1"/>
</dbReference>
<keyword evidence="5" id="KW-0131">Cell cycle</keyword>
<dbReference type="SUPFAM" id="SSF69304">
    <property type="entry name" value="Tricorn protease N-terminal domain"/>
    <property type="match status" value="1"/>
</dbReference>
<evidence type="ECO:0000259" key="6">
    <source>
        <dbReference type="Pfam" id="PF04052"/>
    </source>
</evidence>
<gene>
    <name evidence="5" type="primary">tolB</name>
    <name evidence="7" type="ORF">AVW16_06565</name>
</gene>
<evidence type="ECO:0000313" key="7">
    <source>
        <dbReference type="EMBL" id="KZE34329.1"/>
    </source>
</evidence>
<dbReference type="SUPFAM" id="SSF52964">
    <property type="entry name" value="TolB, N-terminal domain"/>
    <property type="match status" value="1"/>
</dbReference>
<dbReference type="Proteomes" id="UP000076625">
    <property type="component" value="Unassembled WGS sequence"/>
</dbReference>
<dbReference type="InterPro" id="IPR014167">
    <property type="entry name" value="Tol-Pal_TolB"/>
</dbReference>
<dbReference type="GO" id="GO:0051301">
    <property type="term" value="P:cell division"/>
    <property type="evidence" value="ECO:0007669"/>
    <property type="project" value="UniProtKB-UniRule"/>
</dbReference>
<keyword evidence="5" id="KW-0132">Cell division</keyword>
<dbReference type="NCBIfam" id="TIGR02800">
    <property type="entry name" value="propeller_TolB"/>
    <property type="match status" value="1"/>
</dbReference>
<comment type="subcellular location">
    <subcellularLocation>
        <location evidence="1 5">Periplasm</location>
    </subcellularLocation>
</comment>
<organism evidence="7 8">
    <name type="scientific">Crenobacter luteus</name>
    <dbReference type="NCBI Taxonomy" id="1452487"/>
    <lineage>
        <taxon>Bacteria</taxon>
        <taxon>Pseudomonadati</taxon>
        <taxon>Pseudomonadota</taxon>
        <taxon>Betaproteobacteria</taxon>
        <taxon>Neisseriales</taxon>
        <taxon>Neisseriaceae</taxon>
        <taxon>Crenobacter</taxon>
    </lineage>
</organism>
<dbReference type="Gene3D" id="3.40.50.10070">
    <property type="entry name" value="TolB, N-terminal domain"/>
    <property type="match status" value="1"/>
</dbReference>
<dbReference type="Pfam" id="PF04052">
    <property type="entry name" value="TolB_N"/>
    <property type="match status" value="1"/>
</dbReference>
<keyword evidence="3 5" id="KW-0732">Signal</keyword>
<sequence>MSMTIPTPWRRWLSGIVFAAVALVARAEMTVEIVGGDAGRLPIAVVPFKDEASRVREALTPTVKGDLGFTGVFRLLPTDGVANLPFAPGEIRHADWQAAGAKYLAVGRVEPASGGQVRIRFELVEVGSRRQLTQGEFTVGPERARDVAHTIADMIYEAVTGQRGVFNTRIAYVMKSGRDYLLQIADVDGGRPQTVLRSKEPIISPAWSPDGSRLAYVSFETRKPVVWVQNLATGARRAVGNFKGSNSAPAWSPDGTRLALTLTTSGNSQIYVMNADGGSPRRVAYSDAIDTEPTWTPDGASLLFVSDRSGGPQIYRVDAGGGTPQRLTWQGSYNVSPKVSPDGRRFTYIRKEGARFRVMLQEFGSSDARVLSDAAYNERPSFAPNGQMVLYASDEGRKSVLYAAHPESGQRIRLGTVDGDVQDPAWGPFNTP</sequence>
<keyword evidence="4 5" id="KW-0574">Periplasm</keyword>
<dbReference type="EMBL" id="LQQU01000008">
    <property type="protein sequence ID" value="KZE34329.1"/>
    <property type="molecule type" value="Genomic_DNA"/>
</dbReference>
<dbReference type="GO" id="GO:0042597">
    <property type="term" value="C:periplasmic space"/>
    <property type="evidence" value="ECO:0007669"/>
    <property type="project" value="UniProtKB-SubCell"/>
</dbReference>
<evidence type="ECO:0000256" key="2">
    <source>
        <dbReference type="ARBA" id="ARBA00009820"/>
    </source>
</evidence>
<dbReference type="Gene3D" id="2.120.10.30">
    <property type="entry name" value="TolB, C-terminal domain"/>
    <property type="match status" value="1"/>
</dbReference>
<evidence type="ECO:0000256" key="5">
    <source>
        <dbReference type="HAMAP-Rule" id="MF_00671"/>
    </source>
</evidence>
<comment type="caution">
    <text evidence="7">The sequence shown here is derived from an EMBL/GenBank/DDBJ whole genome shotgun (WGS) entry which is preliminary data.</text>
</comment>
<comment type="subunit">
    <text evidence="5">The Tol-Pal system is composed of five core proteins: the inner membrane proteins TolA, TolQ and TolR, the periplasmic protein TolB and the outer membrane protein Pal. They form a network linking the inner and outer membranes and the peptidoglycan layer.</text>
</comment>
<dbReference type="GO" id="GO:0017038">
    <property type="term" value="P:protein import"/>
    <property type="evidence" value="ECO:0007669"/>
    <property type="project" value="InterPro"/>
</dbReference>
<evidence type="ECO:0000256" key="1">
    <source>
        <dbReference type="ARBA" id="ARBA00004418"/>
    </source>
</evidence>